<dbReference type="AlphaFoldDB" id="A0A6P4EX82"/>
<accession>A0A6P4EX82</accession>
<gene>
    <name evidence="2" type="primary">LOC108046267</name>
</gene>
<sequence length="101" mass="11771">MAHIASARGTIRYNRHVLHWNTNTKRLQYCTTRFTTGLGLPPQLQAAPDRQRYVTQPTRRRNTCCGGYRWCSSTEPPSHHQTTEPTPMSVNRPPHRITCWR</sequence>
<name>A0A6P4EX82_DRORH</name>
<organism evidence="2">
    <name type="scientific">Drosophila rhopaloa</name>
    <name type="common">Fruit fly</name>
    <dbReference type="NCBI Taxonomy" id="1041015"/>
    <lineage>
        <taxon>Eukaryota</taxon>
        <taxon>Metazoa</taxon>
        <taxon>Ecdysozoa</taxon>
        <taxon>Arthropoda</taxon>
        <taxon>Hexapoda</taxon>
        <taxon>Insecta</taxon>
        <taxon>Pterygota</taxon>
        <taxon>Neoptera</taxon>
        <taxon>Endopterygota</taxon>
        <taxon>Diptera</taxon>
        <taxon>Brachycera</taxon>
        <taxon>Muscomorpha</taxon>
        <taxon>Ephydroidea</taxon>
        <taxon>Drosophilidae</taxon>
        <taxon>Drosophila</taxon>
        <taxon>Sophophora</taxon>
    </lineage>
</organism>
<evidence type="ECO:0000313" key="2">
    <source>
        <dbReference type="RefSeq" id="XP_016981359.1"/>
    </source>
</evidence>
<feature type="region of interest" description="Disordered" evidence="1">
    <location>
        <begin position="74"/>
        <end position="94"/>
    </location>
</feature>
<protein>
    <submittedName>
        <fullName evidence="2">Uncharacterized protein LOC108046267</fullName>
    </submittedName>
</protein>
<proteinExistence type="predicted"/>
<evidence type="ECO:0000256" key="1">
    <source>
        <dbReference type="SAM" id="MobiDB-lite"/>
    </source>
</evidence>
<reference evidence="2" key="1">
    <citation type="submission" date="2025-08" db="UniProtKB">
        <authorList>
            <consortium name="RefSeq"/>
        </authorList>
    </citation>
    <scope>IDENTIFICATION</scope>
</reference>
<dbReference type="RefSeq" id="XP_016981359.1">
    <property type="nucleotide sequence ID" value="XM_017125870.1"/>
</dbReference>